<comment type="caution">
    <text evidence="1">The sequence shown here is derived from an EMBL/GenBank/DDBJ whole genome shotgun (WGS) entry which is preliminary data.</text>
</comment>
<reference evidence="1 2" key="1">
    <citation type="journal article" date="2014" name="BMC Genomics">
        <title>Comparison of environmental and isolate Sulfobacillus genomes reveals diverse carbon, sulfur, nitrogen, and hydrogen metabolisms.</title>
        <authorList>
            <person name="Justice N.B."/>
            <person name="Norman A."/>
            <person name="Brown C.T."/>
            <person name="Singh A."/>
            <person name="Thomas B.C."/>
            <person name="Banfield J.F."/>
        </authorList>
    </citation>
    <scope>NUCLEOTIDE SEQUENCE [LARGE SCALE GENOMIC DNA]</scope>
    <source>
        <strain evidence="1">AMDSBA1</strain>
    </source>
</reference>
<gene>
    <name evidence="1" type="ORF">C7B43_09610</name>
</gene>
<name>A0A2T2X2D7_9FIRM</name>
<accession>A0A2T2X2D7</accession>
<organism evidence="1 2">
    <name type="scientific">Sulfobacillus benefaciens</name>
    <dbReference type="NCBI Taxonomy" id="453960"/>
    <lineage>
        <taxon>Bacteria</taxon>
        <taxon>Bacillati</taxon>
        <taxon>Bacillota</taxon>
        <taxon>Clostridia</taxon>
        <taxon>Eubacteriales</taxon>
        <taxon>Clostridiales Family XVII. Incertae Sedis</taxon>
        <taxon>Sulfobacillus</taxon>
    </lineage>
</organism>
<dbReference type="EMBL" id="PXYT01000019">
    <property type="protein sequence ID" value="PSR28661.1"/>
    <property type="molecule type" value="Genomic_DNA"/>
</dbReference>
<dbReference type="AlphaFoldDB" id="A0A2T2X2D7"/>
<protein>
    <submittedName>
        <fullName evidence="1">Uncharacterized protein</fullName>
    </submittedName>
</protein>
<sequence>MLNITSLDWDDDQDDEGNVRHIARHKVSVGEVAEVMTSAPVFVRVETEGDNPYFVAIGHTASGRFLEIWGIYYESPPKAGWWRTVTALDARPNQRALWNQERGGGR</sequence>
<evidence type="ECO:0000313" key="1">
    <source>
        <dbReference type="EMBL" id="PSR28661.1"/>
    </source>
</evidence>
<dbReference type="Proteomes" id="UP000242699">
    <property type="component" value="Unassembled WGS sequence"/>
</dbReference>
<evidence type="ECO:0000313" key="2">
    <source>
        <dbReference type="Proteomes" id="UP000242699"/>
    </source>
</evidence>
<proteinExistence type="predicted"/>